<accession>A0A1G2AZW8</accession>
<dbReference type="Pfam" id="PF20906">
    <property type="entry name" value="S-Me-THD_C"/>
    <property type="match status" value="1"/>
</dbReference>
<dbReference type="AlphaFoldDB" id="A0A1G2AZW8"/>
<evidence type="ECO:0000259" key="2">
    <source>
        <dbReference type="Pfam" id="PF20906"/>
    </source>
</evidence>
<dbReference type="Gene3D" id="3.40.1610.10">
    <property type="entry name" value="CV3147-like domain"/>
    <property type="match status" value="1"/>
</dbReference>
<protein>
    <recommendedName>
        <fullName evidence="5">DUF917 domain-containing protein</fullName>
    </recommendedName>
</protein>
<dbReference type="EMBL" id="MHKD01000028">
    <property type="protein sequence ID" value="OGY82482.1"/>
    <property type="molecule type" value="Genomic_DNA"/>
</dbReference>
<feature type="domain" description="S-Me-THD-like C-terminal" evidence="2">
    <location>
        <begin position="167"/>
        <end position="321"/>
    </location>
</feature>
<gene>
    <name evidence="3" type="ORF">A3F54_05825</name>
</gene>
<sequence length="328" mass="35880">MFYLSKKNLVELRLGSLFFGTGGGLSFADHGAVFTKALKTSAKIPVKKITEFAPGAILASVYGVGDPSKNTAKIPTLIKASVKKFQKLTGTKIDGLIPGEIGAEGQAFQTAAYLSLPVLDSDLVGGRAAPEIQLDVFSVFDLPITPVLGVSITGKSIFLEGRFPAQEIEKILRPFFADNGSSGILVGYAVKAGVYKRYGLKETLSKAMDIGRYLQEKNLGSLLKKYSGRKITQGLMKKTSVKSSAGFLKGQVEIGKYSVEIKNENMAVYMDKKKIAWAPDVIVLLDVKNTRPIHNTELHKYKNKEVALLHFPAVGYWKEKKNKKMWNV</sequence>
<dbReference type="Pfam" id="PF06032">
    <property type="entry name" value="S-Me-THD_N"/>
    <property type="match status" value="1"/>
</dbReference>
<organism evidence="3 4">
    <name type="scientific">Candidatus Kerfeldbacteria bacterium RIFCSPHIGHO2_12_FULL_48_17</name>
    <dbReference type="NCBI Taxonomy" id="1798542"/>
    <lineage>
        <taxon>Bacteria</taxon>
        <taxon>Candidatus Kerfeldiibacteriota</taxon>
    </lineage>
</organism>
<dbReference type="InterPro" id="IPR027479">
    <property type="entry name" value="S-Me-THD_N_sf"/>
</dbReference>
<comment type="caution">
    <text evidence="3">The sequence shown here is derived from an EMBL/GenBank/DDBJ whole genome shotgun (WGS) entry which is preliminary data.</text>
</comment>
<evidence type="ECO:0000259" key="1">
    <source>
        <dbReference type="Pfam" id="PF06032"/>
    </source>
</evidence>
<reference evidence="3 4" key="1">
    <citation type="journal article" date="2016" name="Nat. Commun.">
        <title>Thousands of microbial genomes shed light on interconnected biogeochemical processes in an aquifer system.</title>
        <authorList>
            <person name="Anantharaman K."/>
            <person name="Brown C.T."/>
            <person name="Hug L.A."/>
            <person name="Sharon I."/>
            <person name="Castelle C.J."/>
            <person name="Probst A.J."/>
            <person name="Thomas B.C."/>
            <person name="Singh A."/>
            <person name="Wilkins M.J."/>
            <person name="Karaoz U."/>
            <person name="Brodie E.L."/>
            <person name="Williams K.H."/>
            <person name="Hubbard S.S."/>
            <person name="Banfield J.F."/>
        </authorList>
    </citation>
    <scope>NUCLEOTIDE SEQUENCE [LARGE SCALE GENOMIC DNA]</scope>
</reference>
<name>A0A1G2AZW8_9BACT</name>
<evidence type="ECO:0000313" key="4">
    <source>
        <dbReference type="Proteomes" id="UP000176952"/>
    </source>
</evidence>
<proteinExistence type="predicted"/>
<dbReference type="Proteomes" id="UP000176952">
    <property type="component" value="Unassembled WGS sequence"/>
</dbReference>
<dbReference type="SUPFAM" id="SSF160991">
    <property type="entry name" value="CV3147-like"/>
    <property type="match status" value="1"/>
</dbReference>
<dbReference type="Gene3D" id="2.40.390.10">
    <property type="entry name" value="CV3147-like"/>
    <property type="match status" value="1"/>
</dbReference>
<dbReference type="InterPro" id="IPR048350">
    <property type="entry name" value="S-Me-THD-like_C"/>
</dbReference>
<evidence type="ECO:0000313" key="3">
    <source>
        <dbReference type="EMBL" id="OGY82482.1"/>
    </source>
</evidence>
<dbReference type="InterPro" id="IPR010318">
    <property type="entry name" value="S-Me-THD_N"/>
</dbReference>
<feature type="domain" description="S-Me-THD N-terminal" evidence="1">
    <location>
        <begin position="9"/>
        <end position="159"/>
    </location>
</feature>
<dbReference type="InterPro" id="IPR024071">
    <property type="entry name" value="S-Me-THD_C_sf"/>
</dbReference>
<evidence type="ECO:0008006" key="5">
    <source>
        <dbReference type="Google" id="ProtNLM"/>
    </source>
</evidence>